<organism evidence="2 3">
    <name type="scientific">Pseudomonas amygdali pv. mori str. 301020</name>
    <dbReference type="NCBI Taxonomy" id="629261"/>
    <lineage>
        <taxon>Bacteria</taxon>
        <taxon>Pseudomonadati</taxon>
        <taxon>Pseudomonadota</taxon>
        <taxon>Gammaproteobacteria</taxon>
        <taxon>Pseudomonadales</taxon>
        <taxon>Pseudomonadaceae</taxon>
        <taxon>Pseudomonas</taxon>
        <taxon>Pseudomonas amygdali</taxon>
    </lineage>
</organism>
<evidence type="ECO:0000313" key="2">
    <source>
        <dbReference type="EMBL" id="EGH26644.1"/>
    </source>
</evidence>
<dbReference type="Proteomes" id="UP000003465">
    <property type="component" value="Unassembled WGS sequence"/>
</dbReference>
<dbReference type="GO" id="GO:0031177">
    <property type="term" value="F:phosphopantetheine binding"/>
    <property type="evidence" value="ECO:0007669"/>
    <property type="project" value="TreeGrafter"/>
</dbReference>
<gene>
    <name evidence="2" type="ORF">PSYMO_36363</name>
</gene>
<dbReference type="GO" id="GO:0044550">
    <property type="term" value="P:secondary metabolite biosynthetic process"/>
    <property type="evidence" value="ECO:0007669"/>
    <property type="project" value="TreeGrafter"/>
</dbReference>
<name>A0A656GM31_PSEA0</name>
<dbReference type="Pfam" id="PF00501">
    <property type="entry name" value="AMP-binding"/>
    <property type="match status" value="1"/>
</dbReference>
<dbReference type="InterPro" id="IPR000873">
    <property type="entry name" value="AMP-dep_synth/lig_dom"/>
</dbReference>
<dbReference type="PANTHER" id="PTHR45527:SF1">
    <property type="entry name" value="FATTY ACID SYNTHASE"/>
    <property type="match status" value="1"/>
</dbReference>
<protein>
    <submittedName>
        <fullName evidence="2">Pyoverdine sidechain peptide synthetase IV, D-Asp-L-Ser component</fullName>
    </submittedName>
</protein>
<dbReference type="GO" id="GO:0005737">
    <property type="term" value="C:cytoplasm"/>
    <property type="evidence" value="ECO:0007669"/>
    <property type="project" value="TreeGrafter"/>
</dbReference>
<dbReference type="GO" id="GO:0043041">
    <property type="term" value="P:amino acid activation for nonribosomal peptide biosynthetic process"/>
    <property type="evidence" value="ECO:0007669"/>
    <property type="project" value="TreeGrafter"/>
</dbReference>
<proteinExistence type="predicted"/>
<feature type="domain" description="AMP-dependent synthetase/ligase" evidence="1">
    <location>
        <begin position="8"/>
        <end position="44"/>
    </location>
</feature>
<comment type="caution">
    <text evidence="2">The sequence shown here is derived from an EMBL/GenBank/DDBJ whole genome shotgun (WGS) entry which is preliminary data.</text>
</comment>
<sequence length="44" mass="4852">HCLHSLIEAQVQATPDAPALIFAAEQLSYAQLNARANQLAHRLR</sequence>
<dbReference type="InterPro" id="IPR042099">
    <property type="entry name" value="ANL_N_sf"/>
</dbReference>
<dbReference type="PANTHER" id="PTHR45527">
    <property type="entry name" value="NONRIBOSOMAL PEPTIDE SYNTHETASE"/>
    <property type="match status" value="1"/>
</dbReference>
<feature type="non-terminal residue" evidence="2">
    <location>
        <position position="1"/>
    </location>
</feature>
<evidence type="ECO:0000259" key="1">
    <source>
        <dbReference type="Pfam" id="PF00501"/>
    </source>
</evidence>
<feature type="non-terminal residue" evidence="2">
    <location>
        <position position="44"/>
    </location>
</feature>
<accession>A0A656GM31</accession>
<dbReference type="AlphaFoldDB" id="A0A656GM31"/>
<dbReference type="Gene3D" id="3.40.50.12780">
    <property type="entry name" value="N-terminal domain of ligase-like"/>
    <property type="match status" value="1"/>
</dbReference>
<dbReference type="EMBL" id="AEAG01002628">
    <property type="protein sequence ID" value="EGH26644.1"/>
    <property type="molecule type" value="Genomic_DNA"/>
</dbReference>
<reference evidence="2 3" key="1">
    <citation type="journal article" date="2011" name="PLoS Pathog.">
        <title>Dynamic evolution of pathogenicity revealed by sequencing and comparative genomics of 19 Pseudomonas syringae isolates.</title>
        <authorList>
            <person name="Baltrus D.A."/>
            <person name="Nishimura M.T."/>
            <person name="Romanchuk A."/>
            <person name="Chang J.H."/>
            <person name="Mukhtar M.S."/>
            <person name="Cherkis K."/>
            <person name="Roach J."/>
            <person name="Grant S.R."/>
            <person name="Jones C.D."/>
            <person name="Dangl J.L."/>
        </authorList>
    </citation>
    <scope>NUCLEOTIDE SEQUENCE [LARGE SCALE GENOMIC DNA]</scope>
    <source>
        <strain evidence="2 3">301020</strain>
    </source>
</reference>
<evidence type="ECO:0000313" key="3">
    <source>
        <dbReference type="Proteomes" id="UP000003465"/>
    </source>
</evidence>
<dbReference type="SUPFAM" id="SSF56801">
    <property type="entry name" value="Acetyl-CoA synthetase-like"/>
    <property type="match status" value="1"/>
</dbReference>